<comment type="caution">
    <text evidence="3">The sequence shown here is derived from an EMBL/GenBank/DDBJ whole genome shotgun (WGS) entry which is preliminary data.</text>
</comment>
<proteinExistence type="predicted"/>
<dbReference type="OrthoDB" id="5735764at2"/>
<accession>A0A4Q7E9Y1</accession>
<evidence type="ECO:0000256" key="1">
    <source>
        <dbReference type="SAM" id="MobiDB-lite"/>
    </source>
</evidence>
<feature type="region of interest" description="Disordered" evidence="1">
    <location>
        <begin position="231"/>
        <end position="254"/>
    </location>
</feature>
<feature type="domain" description="Peptidase M15A C-terminal" evidence="2">
    <location>
        <begin position="293"/>
        <end position="384"/>
    </location>
</feature>
<name>A0A4Q7E9Y1_9CYAN</name>
<reference evidence="3 4" key="1">
    <citation type="submission" date="2018-11" db="EMBL/GenBank/DDBJ databases">
        <title>Whole genome sequencing of an environmental sample.</title>
        <authorList>
            <person name="Sarangi A.N."/>
            <person name="Singh D."/>
            <person name="Tripathy S."/>
        </authorList>
    </citation>
    <scope>NUCLEOTIDE SEQUENCE [LARGE SCALE GENOMIC DNA]</scope>
    <source>
        <strain evidence="3 4">Lakshadweep</strain>
    </source>
</reference>
<gene>
    <name evidence="3" type="ORF">DYY88_11285</name>
</gene>
<dbReference type="Gene3D" id="3.30.1380.10">
    <property type="match status" value="1"/>
</dbReference>
<organism evidence="3 4">
    <name type="scientific">Leptolyngbya iicbica LK</name>
    <dbReference type="NCBI Taxonomy" id="2294035"/>
    <lineage>
        <taxon>Bacteria</taxon>
        <taxon>Bacillati</taxon>
        <taxon>Cyanobacteriota</taxon>
        <taxon>Cyanophyceae</taxon>
        <taxon>Leptolyngbyales</taxon>
        <taxon>Leptolyngbyaceae</taxon>
        <taxon>Leptolyngbya group</taxon>
        <taxon>Leptolyngbya</taxon>
        <taxon>Leptolyngbya iicbica</taxon>
    </lineage>
</organism>
<dbReference type="EMBL" id="QVFV01000002">
    <property type="protein sequence ID" value="RZM79323.1"/>
    <property type="molecule type" value="Genomic_DNA"/>
</dbReference>
<sequence length="396" mass="43707">MKAKVKNDTLFKLQPVLSSELNDTDKVFVPSGSEYDLKFFAEAAGHHLRLELAQPEPSHPNDMTWYVAQSDIDLEGDSVTATVLQDTVLKRRPVLASDLSDDEKRFVAAGTELQLQSYAPAVNQSTKLTLAGIAGEDGDADIWFADTKALKLTGQRLMLHVISDTVFKARPVLASQLDRAEKVLIPKQTTLALQSYSEVEGRYLKVAVADTQLGEDDRFIWYAFAPDVELEGTEPNNHPQDRNPAGRVQTRDRGKPINLPGFQGAYYSNTSIIAGGYFTWAQATHGGTRIPASAEVVYGMIRIAEALEEIRVLFGNKPIEIVSWYRDPATNLQVGGTKNSRHLTGDGVNFIVHGLSPQQVYAQLDPWWGARGGLASAAKFTHIDARGYRARWAYGF</sequence>
<evidence type="ECO:0000313" key="4">
    <source>
        <dbReference type="Proteomes" id="UP000292459"/>
    </source>
</evidence>
<dbReference type="InterPro" id="IPR013230">
    <property type="entry name" value="Peptidase_M15A_C"/>
</dbReference>
<dbReference type="Proteomes" id="UP000292459">
    <property type="component" value="Unassembled WGS sequence"/>
</dbReference>
<evidence type="ECO:0000259" key="2">
    <source>
        <dbReference type="Pfam" id="PF08291"/>
    </source>
</evidence>
<dbReference type="AlphaFoldDB" id="A0A4Q7E9Y1"/>
<dbReference type="RefSeq" id="WP_052288517.1">
    <property type="nucleotide sequence ID" value="NZ_QVFV01000002.1"/>
</dbReference>
<protein>
    <submittedName>
        <fullName evidence="3">Peptidase M15 family protein</fullName>
    </submittedName>
</protein>
<evidence type="ECO:0000313" key="3">
    <source>
        <dbReference type="EMBL" id="RZM79323.1"/>
    </source>
</evidence>
<keyword evidence="4" id="KW-1185">Reference proteome</keyword>
<dbReference type="Pfam" id="PF08291">
    <property type="entry name" value="Peptidase_M15_3"/>
    <property type="match status" value="1"/>
</dbReference>
<dbReference type="InterPro" id="IPR009045">
    <property type="entry name" value="Zn_M74/Hedgehog-like"/>
</dbReference>
<dbReference type="SUPFAM" id="SSF55166">
    <property type="entry name" value="Hedgehog/DD-peptidase"/>
    <property type="match status" value="1"/>
</dbReference>